<sequence length="103" mass="11627">MNLQRSGEDVQGMCTTQLVAEVPLQRLHMVFCLRGMLFAELEILAPAVYVSRPKANPRASTRSAHVWTRKRGQTKNPRSMCLRVVGMKTIGFESRAHMQAQLT</sequence>
<reference evidence="1 2" key="1">
    <citation type="submission" date="2024-02" db="EMBL/GenBank/DDBJ databases">
        <authorList>
            <person name="Chen Y."/>
            <person name="Shah S."/>
            <person name="Dougan E. K."/>
            <person name="Thang M."/>
            <person name="Chan C."/>
        </authorList>
    </citation>
    <scope>NUCLEOTIDE SEQUENCE [LARGE SCALE GENOMIC DNA]</scope>
</reference>
<organism evidence="1 2">
    <name type="scientific">Durusdinium trenchii</name>
    <dbReference type="NCBI Taxonomy" id="1381693"/>
    <lineage>
        <taxon>Eukaryota</taxon>
        <taxon>Sar</taxon>
        <taxon>Alveolata</taxon>
        <taxon>Dinophyceae</taxon>
        <taxon>Suessiales</taxon>
        <taxon>Symbiodiniaceae</taxon>
        <taxon>Durusdinium</taxon>
    </lineage>
</organism>
<proteinExistence type="predicted"/>
<dbReference type="Proteomes" id="UP001642484">
    <property type="component" value="Unassembled WGS sequence"/>
</dbReference>
<gene>
    <name evidence="1" type="ORF">CCMP2556_LOCUS15478</name>
</gene>
<evidence type="ECO:0000313" key="2">
    <source>
        <dbReference type="Proteomes" id="UP001642484"/>
    </source>
</evidence>
<accession>A0ABP0KBW4</accession>
<comment type="caution">
    <text evidence="1">The sequence shown here is derived from an EMBL/GenBank/DDBJ whole genome shotgun (WGS) entry which is preliminary data.</text>
</comment>
<evidence type="ECO:0000313" key="1">
    <source>
        <dbReference type="EMBL" id="CAK9024077.1"/>
    </source>
</evidence>
<keyword evidence="2" id="KW-1185">Reference proteome</keyword>
<name>A0ABP0KBW4_9DINO</name>
<dbReference type="EMBL" id="CAXAMN010008114">
    <property type="protein sequence ID" value="CAK9024077.1"/>
    <property type="molecule type" value="Genomic_DNA"/>
</dbReference>
<protein>
    <submittedName>
        <fullName evidence="1">Uncharacterized protein</fullName>
    </submittedName>
</protein>